<dbReference type="PANTHER" id="PTHR42858:SF1">
    <property type="entry name" value="LD15494P"/>
    <property type="match status" value="1"/>
</dbReference>
<dbReference type="InterPro" id="IPR004839">
    <property type="entry name" value="Aminotransferase_I/II_large"/>
</dbReference>
<reference evidence="3 4" key="1">
    <citation type="journal article" date="2013" name="Curr. Biol.">
        <title>The Genome of the Foraminiferan Reticulomyxa filosa.</title>
        <authorList>
            <person name="Glockner G."/>
            <person name="Hulsmann N."/>
            <person name="Schleicher M."/>
            <person name="Noegel A.A."/>
            <person name="Eichinger L."/>
            <person name="Gallinger C."/>
            <person name="Pawlowski J."/>
            <person name="Sierra R."/>
            <person name="Euteneuer U."/>
            <person name="Pillet L."/>
            <person name="Moustafa A."/>
            <person name="Platzer M."/>
            <person name="Groth M."/>
            <person name="Szafranski K."/>
            <person name="Schliwa M."/>
        </authorList>
    </citation>
    <scope>NUCLEOTIDE SEQUENCE [LARGE SCALE GENOMIC DNA]</scope>
</reference>
<evidence type="ECO:0000313" key="3">
    <source>
        <dbReference type="EMBL" id="ETO10911.1"/>
    </source>
</evidence>
<comment type="caution">
    <text evidence="3">The sequence shown here is derived from an EMBL/GenBank/DDBJ whole genome shotgun (WGS) entry which is preliminary data.</text>
</comment>
<name>X6MB94_RETFI</name>
<dbReference type="CDD" id="cd00609">
    <property type="entry name" value="AAT_like"/>
    <property type="match status" value="1"/>
</dbReference>
<protein>
    <submittedName>
        <fullName evidence="3">Putative GntR family transcriptional regulator</fullName>
    </submittedName>
</protein>
<evidence type="ECO:0000259" key="2">
    <source>
        <dbReference type="Pfam" id="PF00155"/>
    </source>
</evidence>
<dbReference type="Proteomes" id="UP000023152">
    <property type="component" value="Unassembled WGS sequence"/>
</dbReference>
<feature type="region of interest" description="Disordered" evidence="1">
    <location>
        <begin position="240"/>
        <end position="265"/>
    </location>
</feature>
<organism evidence="3 4">
    <name type="scientific">Reticulomyxa filosa</name>
    <dbReference type="NCBI Taxonomy" id="46433"/>
    <lineage>
        <taxon>Eukaryota</taxon>
        <taxon>Sar</taxon>
        <taxon>Rhizaria</taxon>
        <taxon>Retaria</taxon>
        <taxon>Foraminifera</taxon>
        <taxon>Monothalamids</taxon>
        <taxon>Reticulomyxidae</taxon>
        <taxon>Reticulomyxa</taxon>
    </lineage>
</organism>
<dbReference type="OrthoDB" id="7042322at2759"/>
<sequence>MHLKSSILAKAMEAHLHEENEDEYHNSLDYGLNEGPWSMRCTLAEWLNGICNTANYGEEKKSTNNEKKEKEKDENKDKAKPRVLTSIPRLTDDVSTDPSAVGYRGVHLFLTAGVSDGLRLCCSTLLHPKKEKDIVLCEDPTYFIKPNIIQSYHGQVLPIETSPKHGLDITYLRMILQNCAKHDMLKRIAFFYVIPFFHNPLGVSLSLEKCQQLIQLAHEYDIWIVSDEIYMALYFPRDDDDNNNNNNNNNDNSYEKNNDHNNDDSNTVHGHTCSLSIIEKLMYPDLDSDKYRVLSLSGVSKIIGPGFRCGWIHTFNEHYLDNVLSSDGVLISSGCLSSFVFSLLQHVWLSDDWSLHLRYVQRQLARNCKLLCAELFKYNTPQLTLLKCYCIPSGGYFLWVELPQGITCDQVESFIQQKHTLVKVSFSHGCSSSSCFSPLASKVLFRNDLIWDWSKYQTIHHLRMKRCVRLCFGYLNESDLQEGAKIFTDSVFALYQENLKLLDFERDKKNGGNSSFH</sequence>
<dbReference type="AlphaFoldDB" id="X6MB94"/>
<dbReference type="SUPFAM" id="SSF53383">
    <property type="entry name" value="PLP-dependent transferases"/>
    <property type="match status" value="1"/>
</dbReference>
<feature type="compositionally biased region" description="Basic and acidic residues" evidence="1">
    <location>
        <begin position="60"/>
        <end position="80"/>
    </location>
</feature>
<dbReference type="GO" id="GO:0047536">
    <property type="term" value="F:2-aminoadipate transaminase activity"/>
    <property type="evidence" value="ECO:0007669"/>
    <property type="project" value="TreeGrafter"/>
</dbReference>
<dbReference type="InterPro" id="IPR015424">
    <property type="entry name" value="PyrdxlP-dep_Trfase"/>
</dbReference>
<gene>
    <name evidence="3" type="ORF">RFI_26466</name>
</gene>
<feature type="region of interest" description="Disordered" evidence="1">
    <location>
        <begin position="60"/>
        <end position="82"/>
    </location>
</feature>
<dbReference type="Gene3D" id="3.40.640.10">
    <property type="entry name" value="Type I PLP-dependent aspartate aminotransferase-like (Major domain)"/>
    <property type="match status" value="1"/>
</dbReference>
<dbReference type="InterPro" id="IPR015421">
    <property type="entry name" value="PyrdxlP-dep_Trfase_major"/>
</dbReference>
<evidence type="ECO:0000313" key="4">
    <source>
        <dbReference type="Proteomes" id="UP000023152"/>
    </source>
</evidence>
<dbReference type="PANTHER" id="PTHR42858">
    <property type="entry name" value="AMINOTRANSFERASE"/>
    <property type="match status" value="1"/>
</dbReference>
<accession>X6MB94</accession>
<dbReference type="Pfam" id="PF00155">
    <property type="entry name" value="Aminotran_1_2"/>
    <property type="match status" value="1"/>
</dbReference>
<dbReference type="EMBL" id="ASPP01022981">
    <property type="protein sequence ID" value="ETO10911.1"/>
    <property type="molecule type" value="Genomic_DNA"/>
</dbReference>
<keyword evidence="4" id="KW-1185">Reference proteome</keyword>
<proteinExistence type="predicted"/>
<evidence type="ECO:0000256" key="1">
    <source>
        <dbReference type="SAM" id="MobiDB-lite"/>
    </source>
</evidence>
<dbReference type="GO" id="GO:0030170">
    <property type="term" value="F:pyridoxal phosphate binding"/>
    <property type="evidence" value="ECO:0007669"/>
    <property type="project" value="InterPro"/>
</dbReference>
<feature type="domain" description="Aminotransferase class I/classII large" evidence="2">
    <location>
        <begin position="115"/>
        <end position="410"/>
    </location>
</feature>
<feature type="compositionally biased region" description="Low complexity" evidence="1">
    <location>
        <begin position="243"/>
        <end position="252"/>
    </location>
</feature>
<feature type="compositionally biased region" description="Basic and acidic residues" evidence="1">
    <location>
        <begin position="253"/>
        <end position="263"/>
    </location>
</feature>